<feature type="compositionally biased region" description="Low complexity" evidence="1">
    <location>
        <begin position="20"/>
        <end position="31"/>
    </location>
</feature>
<dbReference type="AlphaFoldDB" id="A0A2P6UYY7"/>
<sequence length="108" mass="11773">MSGDVARPRSGAAPRSVGDAQPAQRARAAVPKIKRPRGWNNWTRSEKWQDDPVVDADPGGCLVMGDLAELLLTMPEAEGADRKYDGWLCLMSRNVRGPAVLMAMHICT</sequence>
<keyword evidence="3" id="KW-1185">Reference proteome</keyword>
<evidence type="ECO:0000313" key="3">
    <source>
        <dbReference type="Proteomes" id="UP000239649"/>
    </source>
</evidence>
<protein>
    <submittedName>
        <fullName evidence="2">Uncharacterized protein</fullName>
    </submittedName>
</protein>
<dbReference type="OrthoDB" id="1903104at2759"/>
<proteinExistence type="predicted"/>
<evidence type="ECO:0000313" key="2">
    <source>
        <dbReference type="EMBL" id="PSC67057.1"/>
    </source>
</evidence>
<organism evidence="2 3">
    <name type="scientific">Micractinium conductrix</name>
    <dbReference type="NCBI Taxonomy" id="554055"/>
    <lineage>
        <taxon>Eukaryota</taxon>
        <taxon>Viridiplantae</taxon>
        <taxon>Chlorophyta</taxon>
        <taxon>core chlorophytes</taxon>
        <taxon>Trebouxiophyceae</taxon>
        <taxon>Chlorellales</taxon>
        <taxon>Chlorellaceae</taxon>
        <taxon>Chlorella clade</taxon>
        <taxon>Micractinium</taxon>
    </lineage>
</organism>
<name>A0A2P6UYY7_9CHLO</name>
<feature type="region of interest" description="Disordered" evidence="1">
    <location>
        <begin position="1"/>
        <end position="44"/>
    </location>
</feature>
<evidence type="ECO:0000256" key="1">
    <source>
        <dbReference type="SAM" id="MobiDB-lite"/>
    </source>
</evidence>
<comment type="caution">
    <text evidence="2">The sequence shown here is derived from an EMBL/GenBank/DDBJ whole genome shotgun (WGS) entry which is preliminary data.</text>
</comment>
<dbReference type="Proteomes" id="UP000239649">
    <property type="component" value="Unassembled WGS sequence"/>
</dbReference>
<dbReference type="EMBL" id="LHPF02000151">
    <property type="protein sequence ID" value="PSC67057.1"/>
    <property type="molecule type" value="Genomic_DNA"/>
</dbReference>
<reference evidence="2 3" key="1">
    <citation type="journal article" date="2018" name="Plant J.">
        <title>Genome sequences of Chlorella sorokiniana UTEX 1602 and Micractinium conductrix SAG 241.80: implications to maltose excretion by a green alga.</title>
        <authorList>
            <person name="Arriola M.B."/>
            <person name="Velmurugan N."/>
            <person name="Zhang Y."/>
            <person name="Plunkett M.H."/>
            <person name="Hondzo H."/>
            <person name="Barney B.M."/>
        </authorList>
    </citation>
    <scope>NUCLEOTIDE SEQUENCE [LARGE SCALE GENOMIC DNA]</scope>
    <source>
        <strain evidence="2 3">SAG 241.80</strain>
    </source>
</reference>
<accession>A0A2P6UYY7</accession>
<gene>
    <name evidence="2" type="ORF">C2E20_9270</name>
</gene>